<keyword evidence="1" id="KW-0328">Glycosyltransferase</keyword>
<dbReference type="AlphaFoldDB" id="A0A0D0IT03"/>
<sequence length="317" mass="36099">MKKVSVLVPVYGVEKYIEECARSLFEQTYGNIEYVFVDDCSKDGSIAILERVAEEYPQRKSQTRIIRHDHNRGLGGARLTALQKATGEYVTHVDSDDILPLDAIALLMAKAEESGADIVTGGYSEWRDGKATRYAGPPQMGKEKYLKALLCQNIVKNRIWGRLYRRETLTGNGIYSVEGIDFSEDYAVVPRAVYHSRIATVDKNVYYYRMDNNTSYTHTISEKHLRSHLRACQLVADFFMTVADGSKYRKAVDIGIANAFRCLADSNLDAAIADETLTYEPGDRICRLCISMLKKRRWVKTADFIYLAYRRLYFSIV</sequence>
<evidence type="ECO:0000256" key="1">
    <source>
        <dbReference type="ARBA" id="ARBA00022676"/>
    </source>
</evidence>
<dbReference type="InterPro" id="IPR001173">
    <property type="entry name" value="Glyco_trans_2-like"/>
</dbReference>
<keyword evidence="5" id="KW-1185">Reference proteome</keyword>
<proteinExistence type="predicted"/>
<dbReference type="PANTHER" id="PTHR22916:SF51">
    <property type="entry name" value="GLYCOSYLTRANSFERASE EPSH-RELATED"/>
    <property type="match status" value="1"/>
</dbReference>
<comment type="caution">
    <text evidence="4">The sequence shown here is derived from an EMBL/GenBank/DDBJ whole genome shotgun (WGS) entry which is preliminary data.</text>
</comment>
<dbReference type="RefSeq" id="WP_042520129.1">
    <property type="nucleotide sequence ID" value="NZ_JXQK01000088.1"/>
</dbReference>
<dbReference type="SUPFAM" id="SSF53448">
    <property type="entry name" value="Nucleotide-diphospho-sugar transferases"/>
    <property type="match status" value="1"/>
</dbReference>
<organism evidence="4 5">
    <name type="scientific">Prevotella pectinovora</name>
    <dbReference type="NCBI Taxonomy" id="1602169"/>
    <lineage>
        <taxon>Bacteria</taxon>
        <taxon>Pseudomonadati</taxon>
        <taxon>Bacteroidota</taxon>
        <taxon>Bacteroidia</taxon>
        <taxon>Bacteroidales</taxon>
        <taxon>Prevotellaceae</taxon>
        <taxon>Prevotella</taxon>
    </lineage>
</organism>
<dbReference type="PANTHER" id="PTHR22916">
    <property type="entry name" value="GLYCOSYLTRANSFERASE"/>
    <property type="match status" value="1"/>
</dbReference>
<gene>
    <name evidence="4" type="ORF">ST44_11920</name>
</gene>
<feature type="domain" description="Glycosyltransferase 2-like" evidence="3">
    <location>
        <begin position="5"/>
        <end position="167"/>
    </location>
</feature>
<evidence type="ECO:0000313" key="5">
    <source>
        <dbReference type="Proteomes" id="UP000032046"/>
    </source>
</evidence>
<accession>A0A0D0IT03</accession>
<keyword evidence="2" id="KW-0808">Transferase</keyword>
<dbReference type="Proteomes" id="UP000032046">
    <property type="component" value="Unassembled WGS sequence"/>
</dbReference>
<dbReference type="STRING" id="1602171.ST44_11920"/>
<dbReference type="Gene3D" id="3.90.550.10">
    <property type="entry name" value="Spore Coat Polysaccharide Biosynthesis Protein SpsA, Chain A"/>
    <property type="match status" value="1"/>
</dbReference>
<evidence type="ECO:0000256" key="2">
    <source>
        <dbReference type="ARBA" id="ARBA00022679"/>
    </source>
</evidence>
<protein>
    <recommendedName>
        <fullName evidence="3">Glycosyltransferase 2-like domain-containing protein</fullName>
    </recommendedName>
</protein>
<dbReference type="InterPro" id="IPR029044">
    <property type="entry name" value="Nucleotide-diphossugar_trans"/>
</dbReference>
<reference evidence="4 5" key="1">
    <citation type="submission" date="2015-01" db="EMBL/GenBank/DDBJ databases">
        <title>Comparative genomics of non-oral Prevotella species.</title>
        <authorList>
            <person name="Accetto T."/>
            <person name="Nograsek B."/>
            <person name="Avgustin G."/>
        </authorList>
    </citation>
    <scope>NUCLEOTIDE SEQUENCE [LARGE SCALE GENOMIC DNA]</scope>
    <source>
        <strain evidence="4 5">P5-119</strain>
    </source>
</reference>
<dbReference type="Pfam" id="PF00535">
    <property type="entry name" value="Glycos_transf_2"/>
    <property type="match status" value="1"/>
</dbReference>
<dbReference type="GO" id="GO:0016758">
    <property type="term" value="F:hexosyltransferase activity"/>
    <property type="evidence" value="ECO:0007669"/>
    <property type="project" value="UniProtKB-ARBA"/>
</dbReference>
<evidence type="ECO:0000259" key="3">
    <source>
        <dbReference type="Pfam" id="PF00535"/>
    </source>
</evidence>
<evidence type="ECO:0000313" key="4">
    <source>
        <dbReference type="EMBL" id="KIP60054.1"/>
    </source>
</evidence>
<dbReference type="EMBL" id="JXQK01000088">
    <property type="protein sequence ID" value="KIP60054.1"/>
    <property type="molecule type" value="Genomic_DNA"/>
</dbReference>
<dbReference type="CDD" id="cd00761">
    <property type="entry name" value="Glyco_tranf_GTA_type"/>
    <property type="match status" value="1"/>
</dbReference>
<name>A0A0D0IT03_9BACT</name>